<dbReference type="OrthoDB" id="417037at2759"/>
<evidence type="ECO:0000256" key="4">
    <source>
        <dbReference type="ARBA" id="ARBA00023136"/>
    </source>
</evidence>
<dbReference type="HOGENOM" id="CLU_371002_0_0_1"/>
<dbReference type="eggNOG" id="KOG1444">
    <property type="taxonomic scope" value="Eukaryota"/>
</dbReference>
<dbReference type="GO" id="GO:0015780">
    <property type="term" value="P:nucleotide-sugar transmembrane transport"/>
    <property type="evidence" value="ECO:0000318"/>
    <property type="project" value="GO_Central"/>
</dbReference>
<evidence type="ECO:0000256" key="2">
    <source>
        <dbReference type="ARBA" id="ARBA00022692"/>
    </source>
</evidence>
<feature type="transmembrane region" description="Helical" evidence="6">
    <location>
        <begin position="618"/>
        <end position="639"/>
    </location>
</feature>
<feature type="compositionally biased region" description="Basic and acidic residues" evidence="5">
    <location>
        <begin position="227"/>
        <end position="237"/>
    </location>
</feature>
<keyword evidence="10" id="KW-1185">Reference proteome</keyword>
<feature type="transmembrane region" description="Helical" evidence="6">
    <location>
        <begin position="559"/>
        <end position="580"/>
    </location>
</feature>
<dbReference type="InterPro" id="IPR001304">
    <property type="entry name" value="C-type_lectin-like"/>
</dbReference>
<dbReference type="InParanoid" id="T1FTG0"/>
<evidence type="ECO:0000313" key="9">
    <source>
        <dbReference type="EnsemblMetazoa" id="HelroP191951"/>
    </source>
</evidence>
<dbReference type="Gene3D" id="3.10.100.10">
    <property type="entry name" value="Mannose-Binding Protein A, subunit A"/>
    <property type="match status" value="1"/>
</dbReference>
<evidence type="ECO:0000256" key="6">
    <source>
        <dbReference type="SAM" id="Phobius"/>
    </source>
</evidence>
<dbReference type="GO" id="GO:0005794">
    <property type="term" value="C:Golgi apparatus"/>
    <property type="evidence" value="ECO:0000318"/>
    <property type="project" value="GO_Central"/>
</dbReference>
<protein>
    <recommendedName>
        <fullName evidence="7">C-type lectin domain-containing protein</fullName>
    </recommendedName>
</protein>
<dbReference type="Pfam" id="PF00059">
    <property type="entry name" value="Lectin_C"/>
    <property type="match status" value="1"/>
</dbReference>
<dbReference type="InterPro" id="IPR050186">
    <property type="entry name" value="TPT_transporter"/>
</dbReference>
<dbReference type="Pfam" id="PF03151">
    <property type="entry name" value="TPT"/>
    <property type="match status" value="1"/>
</dbReference>
<feature type="transmembrane region" description="Helical" evidence="6">
    <location>
        <begin position="517"/>
        <end position="539"/>
    </location>
</feature>
<dbReference type="GO" id="GO:0005463">
    <property type="term" value="F:UDP-N-acetylgalactosamine transmembrane transporter activity"/>
    <property type="evidence" value="ECO:0000318"/>
    <property type="project" value="GO_Central"/>
</dbReference>
<evidence type="ECO:0000259" key="7">
    <source>
        <dbReference type="PROSITE" id="PS50041"/>
    </source>
</evidence>
<reference evidence="9" key="3">
    <citation type="submission" date="2015-06" db="UniProtKB">
        <authorList>
            <consortium name="EnsemblMetazoa"/>
        </authorList>
    </citation>
    <scope>IDENTIFICATION</scope>
</reference>
<name>T1FTG0_HELRO</name>
<dbReference type="Proteomes" id="UP000015101">
    <property type="component" value="Unassembled WGS sequence"/>
</dbReference>
<keyword evidence="3 6" id="KW-1133">Transmembrane helix</keyword>
<dbReference type="GO" id="GO:0005462">
    <property type="term" value="F:UDP-N-acetylglucosamine transmembrane transporter activity"/>
    <property type="evidence" value="ECO:0000318"/>
    <property type="project" value="GO_Central"/>
</dbReference>
<dbReference type="InterPro" id="IPR016186">
    <property type="entry name" value="C-type_lectin-like/link_sf"/>
</dbReference>
<evidence type="ECO:0000256" key="1">
    <source>
        <dbReference type="ARBA" id="ARBA00004141"/>
    </source>
</evidence>
<dbReference type="EnsemblMetazoa" id="HelroT191951">
    <property type="protein sequence ID" value="HelroP191951"/>
    <property type="gene ID" value="HelroG191951"/>
</dbReference>
<feature type="region of interest" description="Disordered" evidence="5">
    <location>
        <begin position="17"/>
        <end position="43"/>
    </location>
</feature>
<reference evidence="8 10" key="2">
    <citation type="journal article" date="2013" name="Nature">
        <title>Insights into bilaterian evolution from three spiralian genomes.</title>
        <authorList>
            <person name="Simakov O."/>
            <person name="Marletaz F."/>
            <person name="Cho S.J."/>
            <person name="Edsinger-Gonzales E."/>
            <person name="Havlak P."/>
            <person name="Hellsten U."/>
            <person name="Kuo D.H."/>
            <person name="Larsson T."/>
            <person name="Lv J."/>
            <person name="Arendt D."/>
            <person name="Savage R."/>
            <person name="Osoegawa K."/>
            <person name="de Jong P."/>
            <person name="Grimwood J."/>
            <person name="Chapman J.A."/>
            <person name="Shapiro H."/>
            <person name="Aerts A."/>
            <person name="Otillar R.P."/>
            <person name="Terry A.Y."/>
            <person name="Boore J.L."/>
            <person name="Grigoriev I.V."/>
            <person name="Lindberg D.R."/>
            <person name="Seaver E.C."/>
            <person name="Weisblat D.A."/>
            <person name="Putnam N.H."/>
            <person name="Rokhsar D.S."/>
        </authorList>
    </citation>
    <scope>NUCLEOTIDE SEQUENCE</scope>
</reference>
<dbReference type="STRING" id="6412.T1FTG0"/>
<dbReference type="GeneID" id="20212107"/>
<keyword evidence="4 6" id="KW-0472">Membrane</keyword>
<feature type="transmembrane region" description="Helical" evidence="6">
    <location>
        <begin position="440"/>
        <end position="463"/>
    </location>
</feature>
<feature type="transmembrane region" description="Helical" evidence="6">
    <location>
        <begin position="586"/>
        <end position="606"/>
    </location>
</feature>
<organism evidence="9 10">
    <name type="scientific">Helobdella robusta</name>
    <name type="common">Californian leech</name>
    <dbReference type="NCBI Taxonomy" id="6412"/>
    <lineage>
        <taxon>Eukaryota</taxon>
        <taxon>Metazoa</taxon>
        <taxon>Spiralia</taxon>
        <taxon>Lophotrochozoa</taxon>
        <taxon>Annelida</taxon>
        <taxon>Clitellata</taxon>
        <taxon>Hirudinea</taxon>
        <taxon>Rhynchobdellida</taxon>
        <taxon>Glossiphoniidae</taxon>
        <taxon>Helobdella</taxon>
    </lineage>
</organism>
<dbReference type="CDD" id="cd00037">
    <property type="entry name" value="CLECT"/>
    <property type="match status" value="1"/>
</dbReference>
<dbReference type="InterPro" id="IPR004853">
    <property type="entry name" value="Sugar_P_trans_dom"/>
</dbReference>
<reference evidence="10" key="1">
    <citation type="submission" date="2012-12" db="EMBL/GenBank/DDBJ databases">
        <authorList>
            <person name="Hellsten U."/>
            <person name="Grimwood J."/>
            <person name="Chapman J.A."/>
            <person name="Shapiro H."/>
            <person name="Aerts A."/>
            <person name="Otillar R.P."/>
            <person name="Terry A.Y."/>
            <person name="Boore J.L."/>
            <person name="Simakov O."/>
            <person name="Marletaz F."/>
            <person name="Cho S.-J."/>
            <person name="Edsinger-Gonzales E."/>
            <person name="Havlak P."/>
            <person name="Kuo D.-H."/>
            <person name="Larsson T."/>
            <person name="Lv J."/>
            <person name="Arendt D."/>
            <person name="Savage R."/>
            <person name="Osoegawa K."/>
            <person name="de Jong P."/>
            <person name="Lindberg D.R."/>
            <person name="Seaver E.C."/>
            <person name="Weisblat D.A."/>
            <person name="Putnam N.H."/>
            <person name="Grigoriev I.V."/>
            <person name="Rokhsar D.S."/>
        </authorList>
    </citation>
    <scope>NUCLEOTIDE SEQUENCE</scope>
</reference>
<dbReference type="AlphaFoldDB" id="T1FTG0"/>
<dbReference type="PROSITE" id="PS50041">
    <property type="entry name" value="C_TYPE_LECTIN_2"/>
    <property type="match status" value="1"/>
</dbReference>
<feature type="transmembrane region" description="Helical" evidence="6">
    <location>
        <begin position="710"/>
        <end position="731"/>
    </location>
</feature>
<feature type="compositionally biased region" description="Basic and acidic residues" evidence="5">
    <location>
        <begin position="191"/>
        <end position="201"/>
    </location>
</feature>
<feature type="transmembrane region" description="Helical" evidence="6">
    <location>
        <begin position="651"/>
        <end position="672"/>
    </location>
</feature>
<gene>
    <name evidence="9" type="primary">20212107</name>
    <name evidence="8" type="ORF">HELRODRAFT_191951</name>
</gene>
<dbReference type="GO" id="GO:0016020">
    <property type="term" value="C:membrane"/>
    <property type="evidence" value="ECO:0007669"/>
    <property type="project" value="UniProtKB-SubCell"/>
</dbReference>
<keyword evidence="2 6" id="KW-0812">Transmembrane</keyword>
<proteinExistence type="predicted"/>
<dbReference type="PANTHER" id="PTHR11132">
    <property type="entry name" value="SOLUTE CARRIER FAMILY 35"/>
    <property type="match status" value="1"/>
</dbReference>
<feature type="domain" description="C-type lectin" evidence="7">
    <location>
        <begin position="289"/>
        <end position="390"/>
    </location>
</feature>
<feature type="transmembrane region" description="Helical" evidence="6">
    <location>
        <begin position="475"/>
        <end position="497"/>
    </location>
</feature>
<accession>T1FTG0</accession>
<dbReference type="CTD" id="20212107"/>
<evidence type="ECO:0000313" key="10">
    <source>
        <dbReference type="Proteomes" id="UP000015101"/>
    </source>
</evidence>
<feature type="transmembrane region" description="Helical" evidence="6">
    <location>
        <begin position="684"/>
        <end position="704"/>
    </location>
</feature>
<dbReference type="GO" id="GO:0005461">
    <property type="term" value="F:UDP-glucuronate transmembrane transporter activity"/>
    <property type="evidence" value="ECO:0000318"/>
    <property type="project" value="GO_Central"/>
</dbReference>
<dbReference type="EMBL" id="AMQM01004541">
    <property type="status" value="NOT_ANNOTATED_CDS"/>
    <property type="molecule type" value="Genomic_DNA"/>
</dbReference>
<evidence type="ECO:0000256" key="3">
    <source>
        <dbReference type="ARBA" id="ARBA00022989"/>
    </source>
</evidence>
<evidence type="ECO:0000313" key="8">
    <source>
        <dbReference type="EMBL" id="ESO03759.1"/>
    </source>
</evidence>
<dbReference type="SMART" id="SM00034">
    <property type="entry name" value="CLECT"/>
    <property type="match status" value="1"/>
</dbReference>
<dbReference type="GO" id="GO:0015297">
    <property type="term" value="F:antiporter activity"/>
    <property type="evidence" value="ECO:0000318"/>
    <property type="project" value="GO_Central"/>
</dbReference>
<dbReference type="InterPro" id="IPR016187">
    <property type="entry name" value="CTDL_fold"/>
</dbReference>
<evidence type="ECO:0000256" key="5">
    <source>
        <dbReference type="SAM" id="MobiDB-lite"/>
    </source>
</evidence>
<feature type="region of interest" description="Disordered" evidence="5">
    <location>
        <begin position="179"/>
        <end position="277"/>
    </location>
</feature>
<dbReference type="SUPFAM" id="SSF56436">
    <property type="entry name" value="C-type lectin-like"/>
    <property type="match status" value="1"/>
</dbReference>
<sequence>MCCLKGVCEFEQPQFDYNHEGSVNNEYAPYNEDDEEEDGDDRKINMEEKWINGRKINIEDDDDDDDDKTFDHFKHKEMTVELKRDDDEDDDDDDDINSIPIKNNNINNINENKVTTLTSDPLSKSTVTPKARIEQKCHQGTVGLLYYEMTSSVMYRCDGRDWLVWKWGEGFNLHRAVNQHRHDDDDDGDGKDDNDGKKYRYDDDDEDGDEEAGDDDDDVRSRKRNNNHREDRKRIEVDSDDDDDDDDEDDDEGVGKEDEDDEEDDYSDDEDDEDDDYYSYHCSRNEILYKEHCYTLLKHESTWRQAEVACRRTGSHLTVPTSWPHLNWLTDVIAGGSRFWIGLRGKRKYWYEKSGKLASFINWKEGHPQHSNKEKCVLVTKRRNWIDKDCGSFKARASSSTTIISKAGKGSININVHDYNNPSLLTLPPVTSKWPVFSPLFLKVFSAFLYGSSSFLITVVNKITLTSYKFPSYQFLGLAQMMSTVVFLGLARLFNIITFPSLDRNLPQKIWPLPLVYFLNLVTGLGGTQNISLPMFTVLRRFSILFTMIAEYWILKTKATPKVQLCVFLMIFGAIVAAIDDLSFQLHGYLLVLTNNIFTAANGVYTKQKLEAKELGELGLIFYNSLFMLPLSFALTYFTGDIDKAISYTGWIDYSFCISFSSSCIMGFVLMYSIISCTNHNSALTTTIIGVLKNLFITYLGMVIGGDYKFSIINFIGVNISVSGSLFYTYITFISSNQKKLMAEVGGQQK</sequence>
<feature type="compositionally biased region" description="Acidic residues" evidence="5">
    <location>
        <begin position="238"/>
        <end position="277"/>
    </location>
</feature>
<dbReference type="RefSeq" id="XP_009018316.1">
    <property type="nucleotide sequence ID" value="XM_009020068.1"/>
</dbReference>
<comment type="subcellular location">
    <subcellularLocation>
        <location evidence="1">Membrane</location>
        <topology evidence="1">Multi-pass membrane protein</topology>
    </subcellularLocation>
</comment>
<dbReference type="KEGG" id="hro:HELRODRAFT_191951"/>
<feature type="compositionally biased region" description="Acidic residues" evidence="5">
    <location>
        <begin position="202"/>
        <end position="218"/>
    </location>
</feature>
<dbReference type="EMBL" id="KB096590">
    <property type="protein sequence ID" value="ESO03759.1"/>
    <property type="molecule type" value="Genomic_DNA"/>
</dbReference>